<dbReference type="SUPFAM" id="SSF52540">
    <property type="entry name" value="P-loop containing nucleoside triphosphate hydrolases"/>
    <property type="match status" value="1"/>
</dbReference>
<feature type="binding site" evidence="7">
    <location>
        <position position="133"/>
    </location>
    <ligand>
        <name>ATP</name>
        <dbReference type="ChEBI" id="CHEBI:30616"/>
    </ligand>
</feature>
<evidence type="ECO:0000256" key="5">
    <source>
        <dbReference type="ARBA" id="ARBA00022840"/>
    </source>
</evidence>
<evidence type="ECO:0000256" key="4">
    <source>
        <dbReference type="ARBA" id="ARBA00022777"/>
    </source>
</evidence>
<keyword evidence="2 7" id="KW-0808">Transferase</keyword>
<dbReference type="PRINTS" id="PR01100">
    <property type="entry name" value="SHIKIMTKNASE"/>
</dbReference>
<keyword evidence="1 7" id="KW-0028">Amino-acid biosynthesis</keyword>
<dbReference type="Proteomes" id="UP001232973">
    <property type="component" value="Unassembled WGS sequence"/>
</dbReference>
<keyword evidence="6 7" id="KW-0057">Aromatic amino acid biosynthesis</keyword>
<feature type="binding site" evidence="7">
    <location>
        <position position="45"/>
    </location>
    <ligand>
        <name>substrate</name>
    </ligand>
</feature>
<protein>
    <recommendedName>
        <fullName evidence="7">Shikimate kinase</fullName>
        <shortName evidence="7">SK</shortName>
        <ecNumber evidence="7">2.7.1.71</ecNumber>
    </recommendedName>
</protein>
<dbReference type="Gene3D" id="3.40.50.300">
    <property type="entry name" value="P-loop containing nucleotide triphosphate hydrolases"/>
    <property type="match status" value="1"/>
</dbReference>
<evidence type="ECO:0000256" key="1">
    <source>
        <dbReference type="ARBA" id="ARBA00022605"/>
    </source>
</evidence>
<dbReference type="PANTHER" id="PTHR21087:SF16">
    <property type="entry name" value="SHIKIMATE KINASE 1, CHLOROPLASTIC"/>
    <property type="match status" value="1"/>
</dbReference>
<keyword evidence="7" id="KW-0460">Magnesium</keyword>
<dbReference type="EC" id="2.7.1.71" evidence="7"/>
<keyword evidence="7" id="KW-0479">Metal-binding</keyword>
<comment type="cofactor">
    <cofactor evidence="7">
        <name>Mg(2+)</name>
        <dbReference type="ChEBI" id="CHEBI:18420"/>
    </cofactor>
    <text evidence="7">Binds 1 Mg(2+) ion per subunit.</text>
</comment>
<dbReference type="HAMAP" id="MF_00109">
    <property type="entry name" value="Shikimate_kinase"/>
    <property type="match status" value="1"/>
</dbReference>
<dbReference type="RefSeq" id="WP_274455742.1">
    <property type="nucleotide sequence ID" value="NZ_CP067097.1"/>
</dbReference>
<organism evidence="8 9">
    <name type="scientific">Alicyclobacillus cycloheptanicus</name>
    <dbReference type="NCBI Taxonomy" id="1457"/>
    <lineage>
        <taxon>Bacteria</taxon>
        <taxon>Bacillati</taxon>
        <taxon>Bacillota</taxon>
        <taxon>Bacilli</taxon>
        <taxon>Bacillales</taxon>
        <taxon>Alicyclobacillaceae</taxon>
        <taxon>Alicyclobacillus</taxon>
    </lineage>
</organism>
<dbReference type="Pfam" id="PF01202">
    <property type="entry name" value="SKI"/>
    <property type="match status" value="1"/>
</dbReference>
<comment type="subunit">
    <text evidence="7">Monomer.</text>
</comment>
<reference evidence="8 9" key="1">
    <citation type="submission" date="2023-07" db="EMBL/GenBank/DDBJ databases">
        <title>Genomic Encyclopedia of Type Strains, Phase IV (KMG-IV): sequencing the most valuable type-strain genomes for metagenomic binning, comparative biology and taxonomic classification.</title>
        <authorList>
            <person name="Goeker M."/>
        </authorList>
    </citation>
    <scope>NUCLEOTIDE SEQUENCE [LARGE SCALE GENOMIC DNA]</scope>
    <source>
        <strain evidence="8 9">DSM 4006</strain>
    </source>
</reference>
<keyword evidence="4 7" id="KW-0418">Kinase</keyword>
<feature type="binding site" evidence="7">
    <location>
        <position position="153"/>
    </location>
    <ligand>
        <name>substrate</name>
    </ligand>
</feature>
<dbReference type="CDD" id="cd00464">
    <property type="entry name" value="SK"/>
    <property type="match status" value="1"/>
</dbReference>
<feature type="binding site" evidence="7">
    <location>
        <position position="27"/>
    </location>
    <ligand>
        <name>Mg(2+)</name>
        <dbReference type="ChEBI" id="CHEBI:18420"/>
    </ligand>
</feature>
<evidence type="ECO:0000256" key="7">
    <source>
        <dbReference type="HAMAP-Rule" id="MF_00109"/>
    </source>
</evidence>
<comment type="function">
    <text evidence="7">Catalyzes the specific phosphorylation of the 3-hydroxyl group of shikimic acid using ATP as a cosubstrate.</text>
</comment>
<comment type="pathway">
    <text evidence="7">Metabolic intermediate biosynthesis; chorismate biosynthesis; chorismate from D-erythrose 4-phosphate and phosphoenolpyruvate: step 5/7.</text>
</comment>
<dbReference type="GO" id="GO:0004765">
    <property type="term" value="F:shikimate kinase activity"/>
    <property type="evidence" value="ECO:0007669"/>
    <property type="project" value="UniProtKB-EC"/>
</dbReference>
<evidence type="ECO:0000256" key="3">
    <source>
        <dbReference type="ARBA" id="ARBA00022741"/>
    </source>
</evidence>
<feature type="binding site" evidence="7">
    <location>
        <position position="69"/>
    </location>
    <ligand>
        <name>substrate</name>
    </ligand>
</feature>
<comment type="catalytic activity">
    <reaction evidence="7">
        <text>shikimate + ATP = 3-phosphoshikimate + ADP + H(+)</text>
        <dbReference type="Rhea" id="RHEA:13121"/>
        <dbReference type="ChEBI" id="CHEBI:15378"/>
        <dbReference type="ChEBI" id="CHEBI:30616"/>
        <dbReference type="ChEBI" id="CHEBI:36208"/>
        <dbReference type="ChEBI" id="CHEBI:145989"/>
        <dbReference type="ChEBI" id="CHEBI:456216"/>
        <dbReference type="EC" id="2.7.1.71"/>
    </reaction>
</comment>
<keyword evidence="7" id="KW-0963">Cytoplasm</keyword>
<feature type="binding site" evidence="7">
    <location>
        <position position="94"/>
    </location>
    <ligand>
        <name>substrate</name>
    </ligand>
</feature>
<keyword evidence="5 7" id="KW-0067">ATP-binding</keyword>
<evidence type="ECO:0000313" key="8">
    <source>
        <dbReference type="EMBL" id="MDQ0188338.1"/>
    </source>
</evidence>
<dbReference type="InterPro" id="IPR027417">
    <property type="entry name" value="P-loop_NTPase"/>
</dbReference>
<dbReference type="PANTHER" id="PTHR21087">
    <property type="entry name" value="SHIKIMATE KINASE"/>
    <property type="match status" value="1"/>
</dbReference>
<comment type="subcellular location">
    <subcellularLocation>
        <location evidence="7">Cytoplasm</location>
    </subcellularLocation>
</comment>
<comment type="similarity">
    <text evidence="7">Belongs to the shikimate kinase family.</text>
</comment>
<evidence type="ECO:0000313" key="9">
    <source>
        <dbReference type="Proteomes" id="UP001232973"/>
    </source>
</evidence>
<evidence type="ECO:0000256" key="2">
    <source>
        <dbReference type="ARBA" id="ARBA00022679"/>
    </source>
</evidence>
<accession>A0ABT9XDH4</accession>
<dbReference type="InterPro" id="IPR031322">
    <property type="entry name" value="Shikimate/glucono_kinase"/>
</dbReference>
<gene>
    <name evidence="7" type="primary">aroK</name>
    <name evidence="8" type="ORF">J2S03_000142</name>
</gene>
<sequence>MNQSSNLGSNPHCGRIALIGPMGSGKTTVGQRLAAALGRPFVDLDAWIVAHAGLSIPEIFAKQGEAAFRRLELEALVSVAQDDALCGCVCATGGGVVETAACRAQLSRDWTVIELRATVATLAAHLAGETAGRPMFRDAVSVERRILELYERRKSLYDEVAQFRVSIDGRTPEEVVHVIARHLQEGCDAASMDA</sequence>
<dbReference type="EMBL" id="JAUSTP010000001">
    <property type="protein sequence ID" value="MDQ0188338.1"/>
    <property type="molecule type" value="Genomic_DNA"/>
</dbReference>
<feature type="binding site" evidence="7">
    <location>
        <position position="170"/>
    </location>
    <ligand>
        <name>ATP</name>
        <dbReference type="ChEBI" id="CHEBI:30616"/>
    </ligand>
</feature>
<name>A0ABT9XDH4_9BACL</name>
<keyword evidence="3 7" id="KW-0547">Nucleotide-binding</keyword>
<dbReference type="InterPro" id="IPR000623">
    <property type="entry name" value="Shikimate_kinase/TSH1"/>
</dbReference>
<comment type="caution">
    <text evidence="8">The sequence shown here is derived from an EMBL/GenBank/DDBJ whole genome shotgun (WGS) entry which is preliminary data.</text>
</comment>
<proteinExistence type="inferred from homology"/>
<keyword evidence="9" id="KW-1185">Reference proteome</keyword>
<feature type="binding site" evidence="7">
    <location>
        <begin position="23"/>
        <end position="28"/>
    </location>
    <ligand>
        <name>ATP</name>
        <dbReference type="ChEBI" id="CHEBI:30616"/>
    </ligand>
</feature>
<evidence type="ECO:0000256" key="6">
    <source>
        <dbReference type="ARBA" id="ARBA00023141"/>
    </source>
</evidence>